<dbReference type="Gene3D" id="3.10.10.10">
    <property type="entry name" value="HIV Type 1 Reverse Transcriptase, subunit A, domain 1"/>
    <property type="match status" value="1"/>
</dbReference>
<dbReference type="Pfam" id="PF00078">
    <property type="entry name" value="RVT_1"/>
    <property type="match status" value="1"/>
</dbReference>
<reference evidence="2" key="1">
    <citation type="journal article" date="2014" name="BMC Genomics">
        <title>Characterizing the developmental transcriptome of the oriental fruit fly, Bactrocera dorsalis (Diptera: Tephritidae) through comparative genomic analysis with Drosophila melanogaster utilizing modENCODE datasets.</title>
        <authorList>
            <person name="Geib S.M."/>
            <person name="Calla B."/>
            <person name="Hall B."/>
            <person name="Hou S."/>
            <person name="Manoukis N.C."/>
        </authorList>
    </citation>
    <scope>NUCLEOTIDE SEQUENCE</scope>
    <source>
        <strain evidence="2">Punador</strain>
    </source>
</reference>
<evidence type="ECO:0000313" key="2">
    <source>
        <dbReference type="EMBL" id="JAC52917.1"/>
    </source>
</evidence>
<feature type="domain" description="Reverse transcriptase" evidence="1">
    <location>
        <begin position="123"/>
        <end position="277"/>
    </location>
</feature>
<gene>
    <name evidence="2" type="primary">YG31B</name>
</gene>
<dbReference type="SUPFAM" id="SSF56672">
    <property type="entry name" value="DNA/RNA polymerases"/>
    <property type="match status" value="1"/>
</dbReference>
<dbReference type="OrthoDB" id="3863715at2759"/>
<sequence length="279" mass="32598">MNVEPEGLEFAKMSNVEHEAEEREIELLDEFQEICSRAGENTDNVIIKELINSYKPQCIEKFPYEMNIVLSDEVPVCQSPRTLSLEDRNFVNQQVENWLEADIIQPSSSNYASPVVIVKRSVTKRLCCDYRLLNTKIVQDGFPRITMWDSFGMLNRAKIFTKLVLEDGECHVPIAEDSRKYTAFVTQDGHYEFKYVPFGIRNSREVFSRFLNHVFGDLIKDETIGIHMTDIIIPSKDIDEGIMKLRQVLEVASRYGVRIKWEKCEFLQLKIKIFGYEWY</sequence>
<dbReference type="InterPro" id="IPR053134">
    <property type="entry name" value="RNA-dir_DNA_polymerase"/>
</dbReference>
<organism evidence="2">
    <name type="scientific">Bactrocera dorsalis</name>
    <name type="common">Oriental fruit fly</name>
    <name type="synonym">Dacus dorsalis</name>
    <dbReference type="NCBI Taxonomy" id="27457"/>
    <lineage>
        <taxon>Eukaryota</taxon>
        <taxon>Metazoa</taxon>
        <taxon>Ecdysozoa</taxon>
        <taxon>Arthropoda</taxon>
        <taxon>Hexapoda</taxon>
        <taxon>Insecta</taxon>
        <taxon>Pterygota</taxon>
        <taxon>Neoptera</taxon>
        <taxon>Endopterygota</taxon>
        <taxon>Diptera</taxon>
        <taxon>Brachycera</taxon>
        <taxon>Muscomorpha</taxon>
        <taxon>Tephritoidea</taxon>
        <taxon>Tephritidae</taxon>
        <taxon>Bactrocera</taxon>
        <taxon>Bactrocera</taxon>
    </lineage>
</organism>
<accession>A0A034WF08</accession>
<dbReference type="InterPro" id="IPR043128">
    <property type="entry name" value="Rev_trsase/Diguanyl_cyclase"/>
</dbReference>
<dbReference type="CDD" id="cd01647">
    <property type="entry name" value="RT_LTR"/>
    <property type="match status" value="1"/>
</dbReference>
<proteinExistence type="predicted"/>
<protein>
    <submittedName>
        <fullName evidence="2">Transposon Ty3-G Gag-Pol polyprotein</fullName>
    </submittedName>
</protein>
<dbReference type="Gene3D" id="3.30.70.270">
    <property type="match status" value="1"/>
</dbReference>
<dbReference type="PANTHER" id="PTHR24559:SF444">
    <property type="entry name" value="REVERSE TRANSCRIPTASE DOMAIN-CONTAINING PROTEIN"/>
    <property type="match status" value="1"/>
</dbReference>
<evidence type="ECO:0000259" key="1">
    <source>
        <dbReference type="Pfam" id="PF00078"/>
    </source>
</evidence>
<dbReference type="EMBL" id="GAKP01006035">
    <property type="protein sequence ID" value="JAC52917.1"/>
    <property type="molecule type" value="Transcribed_RNA"/>
</dbReference>
<dbReference type="PANTHER" id="PTHR24559">
    <property type="entry name" value="TRANSPOSON TY3-I GAG-POL POLYPROTEIN"/>
    <property type="match status" value="1"/>
</dbReference>
<dbReference type="AlphaFoldDB" id="A0A034WF08"/>
<name>A0A034WF08_BACDO</name>
<dbReference type="GO" id="GO:0071897">
    <property type="term" value="P:DNA biosynthetic process"/>
    <property type="evidence" value="ECO:0007669"/>
    <property type="project" value="UniProtKB-ARBA"/>
</dbReference>
<dbReference type="InterPro" id="IPR000477">
    <property type="entry name" value="RT_dom"/>
</dbReference>
<dbReference type="InterPro" id="IPR043502">
    <property type="entry name" value="DNA/RNA_pol_sf"/>
</dbReference>